<evidence type="ECO:0000313" key="1">
    <source>
        <dbReference type="EMBL" id="MBB6040386.1"/>
    </source>
</evidence>
<dbReference type="RefSeq" id="WP_243155803.1">
    <property type="nucleotide sequence ID" value="NZ_JACHHH010000001.1"/>
</dbReference>
<protein>
    <recommendedName>
        <fullName evidence="3">SIR2-like domain-containing protein</fullName>
    </recommendedName>
</protein>
<dbReference type="InterPro" id="IPR011202">
    <property type="entry name" value="UCP014677"/>
</dbReference>
<dbReference type="GeneID" id="85013917"/>
<dbReference type="Proteomes" id="UP000522163">
    <property type="component" value="Unassembled WGS sequence"/>
</dbReference>
<proteinExistence type="predicted"/>
<comment type="caution">
    <text evidence="1">The sequence shown here is derived from an EMBL/GenBank/DDBJ whole genome shotgun (WGS) entry which is preliminary data.</text>
</comment>
<dbReference type="AlphaFoldDB" id="A0A7W9W015"/>
<reference evidence="1 2" key="1">
    <citation type="submission" date="2020-08" db="EMBL/GenBank/DDBJ databases">
        <title>Genomic Encyclopedia of Type Strains, Phase IV (KMG-IV): sequencing the most valuable type-strain genomes for metagenomic binning, comparative biology and taxonomic classification.</title>
        <authorList>
            <person name="Goeker M."/>
        </authorList>
    </citation>
    <scope>NUCLEOTIDE SEQUENCE [LARGE SCALE GENOMIC DNA]</scope>
    <source>
        <strain evidence="1 2">DSM 17245</strain>
    </source>
</reference>
<evidence type="ECO:0008006" key="3">
    <source>
        <dbReference type="Google" id="ProtNLM"/>
    </source>
</evidence>
<dbReference type="Pfam" id="PF13289">
    <property type="entry name" value="SIR2_2"/>
    <property type="match status" value="1"/>
</dbReference>
<dbReference type="EMBL" id="JACHHH010000001">
    <property type="protein sequence ID" value="MBB6040386.1"/>
    <property type="molecule type" value="Genomic_DNA"/>
</dbReference>
<gene>
    <name evidence="1" type="ORF">HNQ46_000347</name>
</gene>
<accession>A0A7W9W015</accession>
<name>A0A7W9W015_9FIRM</name>
<evidence type="ECO:0000313" key="2">
    <source>
        <dbReference type="Proteomes" id="UP000522163"/>
    </source>
</evidence>
<organism evidence="1 2">
    <name type="scientific">Oribacterium sinus</name>
    <dbReference type="NCBI Taxonomy" id="237576"/>
    <lineage>
        <taxon>Bacteria</taxon>
        <taxon>Bacillati</taxon>
        <taxon>Bacillota</taxon>
        <taxon>Clostridia</taxon>
        <taxon>Lachnospirales</taxon>
        <taxon>Lachnospiraceae</taxon>
        <taxon>Oribacterium</taxon>
    </lineage>
</organism>
<dbReference type="PIRSF" id="PIRSF014677">
    <property type="entry name" value="UCP014677"/>
    <property type="match status" value="1"/>
</dbReference>
<sequence length="527" mass="60867">MVDMTLTEIVNGFNTTPFLFIGSGMSRRYLELPNWESLLKHFATQIRDDKFAYQYYVNKASSGNSSMTLPRVASLIENDFNEEWFSNPAKRNLNEKELESVANGASPFKAEVAAYIKRSFSIIPQYQKEIELLEKISLNSISGVITTNYDTFLEDHFDGYKTYIGQSELIFSPLQGIAEIYKIHGSVDLPESIVINEKDYQIFDEKEKYLAAKLMTIFMEYPIIFLGYSISDCNIQQIIRSIVSCLDTQQLHKLSDRFIFVEYQPNNNGIEISSYAVMIESEPLQMTKIGLSDFSQLYRALEMKKAKMPVRLLRHFKEELYNFVITNSPTATMRVASIDDTRVKDEDLVLAIGRASEFGLKGLSGLDASEWYRNIVLGDLNFSADELLRYAFPKLLKQNSNKLPVNKLLVSAKESYPEAEELALKYTFDKIISKTIRNQRHIVEKYHSVMDIWNLKSATIEKKTRLVAHLPEDKISIDELETILKDLFEQNRNILYEETTPPVKTNIRRLILIYDYLKWGKRKEPSD</sequence>